<dbReference type="GO" id="GO:0019350">
    <property type="term" value="P:teichoic acid biosynthetic process"/>
    <property type="evidence" value="ECO:0007669"/>
    <property type="project" value="UniProtKB-KW"/>
</dbReference>
<dbReference type="GO" id="GO:0005886">
    <property type="term" value="C:plasma membrane"/>
    <property type="evidence" value="ECO:0007669"/>
    <property type="project" value="UniProtKB-SubCell"/>
</dbReference>
<comment type="similarity">
    <text evidence="2">Belongs to the CDP-glycerol glycerophosphotransferase family.</text>
</comment>
<dbReference type="InterPro" id="IPR041038">
    <property type="entry name" value="TarS_C1"/>
</dbReference>
<dbReference type="PANTHER" id="PTHR37316:SF3">
    <property type="entry name" value="TEICHOIC ACID GLYCEROL-PHOSPHATE TRANSFERASE"/>
    <property type="match status" value="1"/>
</dbReference>
<dbReference type="Gene3D" id="3.40.50.12580">
    <property type="match status" value="2"/>
</dbReference>
<evidence type="ECO:0000313" key="10">
    <source>
        <dbReference type="EMBL" id="GEQ53561.1"/>
    </source>
</evidence>
<dbReference type="InterPro" id="IPR007554">
    <property type="entry name" value="Glycerophosphate_synth"/>
</dbReference>
<dbReference type="InterPro" id="IPR051612">
    <property type="entry name" value="Teichoic_Acid_Biosynth"/>
</dbReference>
<dbReference type="RefSeq" id="WP_168711990.1">
    <property type="nucleotide sequence ID" value="NZ_BJYN01000003.1"/>
</dbReference>
<evidence type="ECO:0000259" key="8">
    <source>
        <dbReference type="Pfam" id="PF18674"/>
    </source>
</evidence>
<evidence type="ECO:0000313" key="9">
    <source>
        <dbReference type="EMBL" id="GEQ48495.1"/>
    </source>
</evidence>
<dbReference type="PANTHER" id="PTHR37316">
    <property type="entry name" value="TEICHOIC ACID GLYCEROL-PHOSPHATE PRIMASE"/>
    <property type="match status" value="1"/>
</dbReference>
<dbReference type="GO" id="GO:0047355">
    <property type="term" value="F:CDP-glycerol glycerophosphotransferase activity"/>
    <property type="evidence" value="ECO:0007669"/>
    <property type="project" value="InterPro"/>
</dbReference>
<proteinExistence type="inferred from homology"/>
<keyword evidence="5" id="KW-0777">Teichoic acid biosynthesis</keyword>
<evidence type="ECO:0000256" key="2">
    <source>
        <dbReference type="ARBA" id="ARBA00010488"/>
    </source>
</evidence>
<organism evidence="10 11">
    <name type="scientific">Tetragenococcus koreensis</name>
    <dbReference type="NCBI Taxonomy" id="290335"/>
    <lineage>
        <taxon>Bacteria</taxon>
        <taxon>Bacillati</taxon>
        <taxon>Bacillota</taxon>
        <taxon>Bacilli</taxon>
        <taxon>Lactobacillales</taxon>
        <taxon>Enterococcaceae</taxon>
        <taxon>Tetragenococcus</taxon>
    </lineage>
</organism>
<dbReference type="Pfam" id="PF18674">
    <property type="entry name" value="TarS_C1"/>
    <property type="match status" value="1"/>
</dbReference>
<evidence type="ECO:0000313" key="11">
    <source>
        <dbReference type="Proteomes" id="UP000886597"/>
    </source>
</evidence>
<dbReference type="InterPro" id="IPR043148">
    <property type="entry name" value="TagF_C"/>
</dbReference>
<dbReference type="GeneID" id="69985167"/>
<dbReference type="Proteomes" id="UP000886607">
    <property type="component" value="Unassembled WGS sequence"/>
</dbReference>
<reference evidence="10" key="2">
    <citation type="journal article" date="2020" name="Int. Dairy J.">
        <title>Lactic acid bacterial diversity in Brie cheese focusing on salt concentration and pH of isolation medium and characterisation of halophilic and alkaliphilic lactic acid bacterial isolates.</title>
        <authorList>
            <person name="Unno R."/>
            <person name="Matsutani M."/>
            <person name="Suzuki T."/>
            <person name="Kodama K."/>
            <person name="Matsushita H."/>
            <person name="Yamasato K."/>
            <person name="Koizumi Y."/>
            <person name="Ishikawa M."/>
        </authorList>
    </citation>
    <scope>NUCLEOTIDE SEQUENCE</scope>
    <source>
        <strain evidence="10">7C1</strain>
        <strain evidence="9">8C4</strain>
    </source>
</reference>
<dbReference type="EMBL" id="BKBQ01000004">
    <property type="protein sequence ID" value="GEQ53561.1"/>
    <property type="molecule type" value="Genomic_DNA"/>
</dbReference>
<accession>A0AAN4UB42</accession>
<dbReference type="Gene3D" id="3.40.50.11820">
    <property type="match status" value="1"/>
</dbReference>
<dbReference type="EMBL" id="BKBO01000004">
    <property type="protein sequence ID" value="GEQ48495.1"/>
    <property type="molecule type" value="Genomic_DNA"/>
</dbReference>
<evidence type="ECO:0000256" key="7">
    <source>
        <dbReference type="SAM" id="MobiDB-lite"/>
    </source>
</evidence>
<dbReference type="AlphaFoldDB" id="A0AAN4UB42"/>
<name>A0AAN4UB42_9ENTE</name>
<sequence length="1122" mass="133222">MNNLKYLVEESNLIIEFTSKKTAYEYTVSLKRGDTHFYFQLLSYEEYDGYFLYKFTCSLNDFAEFLNEKEDSALLDEENVMNVNSEENENNENNEIDTNDEEQNNSAANSYKFTIVAQYLKYNENSNMVKRMTQILKLNKKNWSLSNLEHVIDERNNLLFVPYITKKGALALLVNKELSNGHYYLRKTISKIKVTETKLMLQGNLTTRFFDIDHGEIQMVERGGDQSISFPVSIMQNKNQKENSFARRHHFKWCLPIIEIKEYLENLAKTEELSIDFFFVLTLKGTDHPVRFRVGNPRFLTNYFMKGEMAIFSEKTSKWLSAVPYFTLKGVNLSLTYNQYEKEAYDYFRQHKKNWKSVKKQAKDHAVWIVGERSYKAQDNGYHFFKYLRTVHPEIDAYYVIQKDSPERKHVAPFGNVIDFGSKEHFEKVIQADYICGTHHPDSLYPIRSREYIKNISAKKIFLQHGVFGTKNITPIYAKWVNEFYTDLFITSSEKERQIAIVDMGYHDDEVVATGLARFESLFKNDLPLKRQVLIIPTWRDWITNNQIFEESNYFKRYEELLFDPRLKDFSEKYDMELIFCLHPNMQDYVHYFDNAPVTIVKQGDRDVQDLIKESMFMLTDYSSVAFDFSFLHKPVVYYQFDRNRFLGKNPSHLDLDNELPGDIAFDEDQVIENLFKVGENNFKMEDEYIEKADKFIKFRDRKSNDRIFEAIQNIPEQNKVKKFFRNDPLALKVFSRFRRSRYYFPTMKLFYKSLSHFGTINDKQVVFESGVGKRYEDSPRMIYEKMVANGEDFDYIWIMNNNAPLKVNPSTKIIKRLSPSYYKYLATSKYWVNNQNFPTYLTKPKQTHYLQTWHGTPLKKMQHDQDQIAGRDEGYLARVTHATKQWSALVSPSPYATEAFRSAFLYDGPILELGYPRNDIFYTDDLKERKENIRHKLGIPEDKKVILYAPTFRDNQKKGKKFIMKNKINFRIFERRLGDDYVLLVREHVVVASKLKIPEEFRPNIINVSKYPDIQELMIASDMLVTDYSSVMFDYMNTNKPVYFYCYDLDEYDDMRGFYFDLEKEAPGPIVKNTSNLCRTIAKEEKYWDVYGEKYKTFQNRFVPLDGPNRAEKVYKKFFKN</sequence>
<dbReference type="Proteomes" id="UP000886597">
    <property type="component" value="Unassembled WGS sequence"/>
</dbReference>
<protein>
    <recommendedName>
        <fullName evidence="8">TarS C-terminal domain-containing protein</fullName>
    </recommendedName>
</protein>
<keyword evidence="3" id="KW-1003">Cell membrane</keyword>
<dbReference type="Pfam" id="PF04464">
    <property type="entry name" value="Glyphos_transf"/>
    <property type="match status" value="2"/>
</dbReference>
<dbReference type="InterPro" id="IPR043149">
    <property type="entry name" value="TagF_N"/>
</dbReference>
<keyword evidence="6" id="KW-0472">Membrane</keyword>
<evidence type="ECO:0000256" key="5">
    <source>
        <dbReference type="ARBA" id="ARBA00022944"/>
    </source>
</evidence>
<evidence type="ECO:0000256" key="4">
    <source>
        <dbReference type="ARBA" id="ARBA00022679"/>
    </source>
</evidence>
<gene>
    <name evidence="9" type="ORF">TK11N_03470</name>
    <name evidence="10" type="ORF">TK2N_04050</name>
</gene>
<evidence type="ECO:0000256" key="6">
    <source>
        <dbReference type="ARBA" id="ARBA00023136"/>
    </source>
</evidence>
<evidence type="ECO:0000256" key="1">
    <source>
        <dbReference type="ARBA" id="ARBA00004202"/>
    </source>
</evidence>
<keyword evidence="4" id="KW-0808">Transferase</keyword>
<comment type="caution">
    <text evidence="10">The sequence shown here is derived from an EMBL/GenBank/DDBJ whole genome shotgun (WGS) entry which is preliminary data.</text>
</comment>
<keyword evidence="12" id="KW-1185">Reference proteome</keyword>
<evidence type="ECO:0000313" key="12">
    <source>
        <dbReference type="Proteomes" id="UP000886607"/>
    </source>
</evidence>
<dbReference type="SUPFAM" id="SSF53756">
    <property type="entry name" value="UDP-Glycosyltransferase/glycogen phosphorylase"/>
    <property type="match status" value="2"/>
</dbReference>
<evidence type="ECO:0000256" key="3">
    <source>
        <dbReference type="ARBA" id="ARBA00022475"/>
    </source>
</evidence>
<feature type="domain" description="TarS C-terminal" evidence="8">
    <location>
        <begin position="188"/>
        <end position="336"/>
    </location>
</feature>
<feature type="region of interest" description="Disordered" evidence="7">
    <location>
        <begin position="83"/>
        <end position="103"/>
    </location>
</feature>
<comment type="subcellular location">
    <subcellularLocation>
        <location evidence="1">Cell membrane</location>
        <topology evidence="1">Peripheral membrane protein</topology>
    </subcellularLocation>
</comment>
<feature type="compositionally biased region" description="Acidic residues" evidence="7">
    <location>
        <begin position="86"/>
        <end position="103"/>
    </location>
</feature>
<reference evidence="10" key="1">
    <citation type="submission" date="2019-08" db="EMBL/GenBank/DDBJ databases">
        <authorList>
            <person name="Ishikawa M."/>
            <person name="Suzuki T."/>
            <person name="Matsutani M."/>
        </authorList>
    </citation>
    <scope>NUCLEOTIDE SEQUENCE</scope>
    <source>
        <strain evidence="10">7C1</strain>
        <strain evidence="9">8C4</strain>
    </source>
</reference>